<accession>A0A0D7AMA1</accession>
<evidence type="ECO:0000313" key="2">
    <source>
        <dbReference type="EMBL" id="KIY52692.1"/>
    </source>
</evidence>
<proteinExistence type="predicted"/>
<sequence>MASSSYAYASQGTTGRADVVIDELPPTFHEYQPIYFMESNGNVISHDDHLNEDGEALYRFLLSRSTAPPNFELHFRGTHTEHRTRQVTRSDHKSHTESYSETIVDFDFSIDLTQHITAQPVYYTIADNEPARRGSMVHELFSGRRVKRKKLSAFKKWAQERRMRGFPPWVLAPDQISEDEFDGMLSSRTVRQWADDYCASRKHLKEFVYNKVVHGWNLAQLETAVRETITRSFYQGDLEISFDLSASKIIVRPTNRLSRALSNKWIKFLLMILLIYPFIWLYKRFSRHGGGTWAVCGAAYAMKRWESIDEPRPAAPVDDGPPPPFTDFDELPNTDSIALPLGTQWPLPPVRVIQTSVGPKKLIGLREGEWFKAWESTIVSCVLNRYQSSEPLRGPMFDGTSSNAARLLDGYS</sequence>
<protein>
    <submittedName>
        <fullName evidence="2">Uncharacterized protein</fullName>
    </submittedName>
</protein>
<keyword evidence="1" id="KW-0472">Membrane</keyword>
<evidence type="ECO:0000313" key="3">
    <source>
        <dbReference type="Proteomes" id="UP000054144"/>
    </source>
</evidence>
<reference evidence="2 3" key="1">
    <citation type="journal article" date="2015" name="Fungal Genet. Biol.">
        <title>Evolution of novel wood decay mechanisms in Agaricales revealed by the genome sequences of Fistulina hepatica and Cylindrobasidium torrendii.</title>
        <authorList>
            <person name="Floudas D."/>
            <person name="Held B.W."/>
            <person name="Riley R."/>
            <person name="Nagy L.G."/>
            <person name="Koehler G."/>
            <person name="Ransdell A.S."/>
            <person name="Younus H."/>
            <person name="Chow J."/>
            <person name="Chiniquy J."/>
            <person name="Lipzen A."/>
            <person name="Tritt A."/>
            <person name="Sun H."/>
            <person name="Haridas S."/>
            <person name="LaButti K."/>
            <person name="Ohm R.A."/>
            <person name="Kues U."/>
            <person name="Blanchette R.A."/>
            <person name="Grigoriev I.V."/>
            <person name="Minto R.E."/>
            <person name="Hibbett D.S."/>
        </authorList>
    </citation>
    <scope>NUCLEOTIDE SEQUENCE [LARGE SCALE GENOMIC DNA]</scope>
    <source>
        <strain evidence="2 3">ATCC 64428</strain>
    </source>
</reference>
<gene>
    <name evidence="2" type="ORF">FISHEDRAFT_34557</name>
</gene>
<dbReference type="AlphaFoldDB" id="A0A0D7AMA1"/>
<dbReference type="EMBL" id="KN881630">
    <property type="protein sequence ID" value="KIY52692.1"/>
    <property type="molecule type" value="Genomic_DNA"/>
</dbReference>
<dbReference type="PANTHER" id="PTHR37848">
    <property type="entry name" value="EXPRESSED PROTEIN"/>
    <property type="match status" value="1"/>
</dbReference>
<dbReference type="Proteomes" id="UP000054144">
    <property type="component" value="Unassembled WGS sequence"/>
</dbReference>
<name>A0A0D7AMA1_9AGAR</name>
<dbReference type="OrthoDB" id="203796at2759"/>
<dbReference type="PANTHER" id="PTHR37848:SF1">
    <property type="entry name" value="SUN DOMAIN-CONTAINING PROTEIN"/>
    <property type="match status" value="1"/>
</dbReference>
<feature type="transmembrane region" description="Helical" evidence="1">
    <location>
        <begin position="265"/>
        <end position="282"/>
    </location>
</feature>
<evidence type="ECO:0000256" key="1">
    <source>
        <dbReference type="SAM" id="Phobius"/>
    </source>
</evidence>
<keyword evidence="1" id="KW-0812">Transmembrane</keyword>
<keyword evidence="3" id="KW-1185">Reference proteome</keyword>
<keyword evidence="1" id="KW-1133">Transmembrane helix</keyword>
<organism evidence="2 3">
    <name type="scientific">Fistulina hepatica ATCC 64428</name>
    <dbReference type="NCBI Taxonomy" id="1128425"/>
    <lineage>
        <taxon>Eukaryota</taxon>
        <taxon>Fungi</taxon>
        <taxon>Dikarya</taxon>
        <taxon>Basidiomycota</taxon>
        <taxon>Agaricomycotina</taxon>
        <taxon>Agaricomycetes</taxon>
        <taxon>Agaricomycetidae</taxon>
        <taxon>Agaricales</taxon>
        <taxon>Fistulinaceae</taxon>
        <taxon>Fistulina</taxon>
    </lineage>
</organism>